<feature type="transmembrane region" description="Helical" evidence="2">
    <location>
        <begin position="306"/>
        <end position="324"/>
    </location>
</feature>
<keyword evidence="4" id="KW-0012">Acyltransferase</keyword>
<dbReference type="Proteomes" id="UP000199385">
    <property type="component" value="Chromosome I"/>
</dbReference>
<dbReference type="RefSeq" id="WP_091661567.1">
    <property type="nucleotide sequence ID" value="NZ_LT594323.1"/>
</dbReference>
<feature type="compositionally biased region" description="Pro residues" evidence="1">
    <location>
        <begin position="386"/>
        <end position="395"/>
    </location>
</feature>
<feature type="transmembrane region" description="Helical" evidence="2">
    <location>
        <begin position="272"/>
        <end position="294"/>
    </location>
</feature>
<dbReference type="PATRIC" id="fig|261654.4.peg.2124"/>
<feature type="region of interest" description="Disordered" evidence="1">
    <location>
        <begin position="380"/>
        <end position="407"/>
    </location>
</feature>
<dbReference type="EMBL" id="LT594323">
    <property type="protein sequence ID" value="SBT42761.1"/>
    <property type="molecule type" value="Genomic_DNA"/>
</dbReference>
<evidence type="ECO:0000259" key="3">
    <source>
        <dbReference type="Pfam" id="PF01757"/>
    </source>
</evidence>
<reference evidence="5" key="1">
    <citation type="submission" date="2016-06" db="EMBL/GenBank/DDBJ databases">
        <authorList>
            <person name="Varghese N."/>
            <person name="Submissions Spin"/>
        </authorList>
    </citation>
    <scope>NUCLEOTIDE SEQUENCE [LARGE SCALE GENOMIC DNA]</scope>
    <source>
        <strain evidence="5">DSM 44815</strain>
    </source>
</reference>
<keyword evidence="2" id="KW-1133">Transmembrane helix</keyword>
<feature type="domain" description="Acyltransferase 3" evidence="3">
    <location>
        <begin position="19"/>
        <end position="361"/>
    </location>
</feature>
<feature type="transmembrane region" description="Helical" evidence="2">
    <location>
        <begin position="57"/>
        <end position="78"/>
    </location>
</feature>
<dbReference type="GO" id="GO:0016787">
    <property type="term" value="F:hydrolase activity"/>
    <property type="evidence" value="ECO:0007669"/>
    <property type="project" value="UniProtKB-KW"/>
</dbReference>
<feature type="transmembrane region" description="Helical" evidence="2">
    <location>
        <begin position="99"/>
        <end position="118"/>
    </location>
</feature>
<dbReference type="OrthoDB" id="9796461at2"/>
<evidence type="ECO:0000313" key="5">
    <source>
        <dbReference type="Proteomes" id="UP000199385"/>
    </source>
</evidence>
<keyword evidence="2" id="KW-0472">Membrane</keyword>
<dbReference type="GO" id="GO:0016747">
    <property type="term" value="F:acyltransferase activity, transferring groups other than amino-acyl groups"/>
    <property type="evidence" value="ECO:0007669"/>
    <property type="project" value="InterPro"/>
</dbReference>
<dbReference type="STRING" id="261654.GA0070611_2086"/>
<sequence length="407" mass="45078">MAAPAVQATPVTRNRLPTLTGMRFIAALMVFADHAAMEMMFDSKTLGGVVFLLLSPIGPMGVCFFFVLSGFVLTWSAGPHDSTAAFWRRRVFKIVPNHLLAWFTGLVLLLVVGEHLNLLRTLPSLFLIHPWFPNEDALGGTNASEWSLACEATFYLAFPLLIGLIAKIRAERLWRWAWLVTAAIIAMPYVAKLLPAKPVMDWSTVSIYRFWFVYEFPPVRMLEFVLGILLARILLTGRWRGPRLRWGLALLVPAYVVSLLRPLALAKVLPDLFGVTATFIIPVLLVIGATATLDLAGRRSWANSRLMVWLGEVSFAFYLVHWLVVHYGHRAFGKGSTFSAPTVVLLVTAMLAVSLALTWVLYVLVERPIYRRWSRARRPGGLHGGPPTPDAPVSPAPATTATEGVPA</sequence>
<feature type="transmembrane region" description="Helical" evidence="2">
    <location>
        <begin position="344"/>
        <end position="365"/>
    </location>
</feature>
<dbReference type="InterPro" id="IPR002656">
    <property type="entry name" value="Acyl_transf_3_dom"/>
</dbReference>
<keyword evidence="5" id="KW-1185">Reference proteome</keyword>
<dbReference type="Pfam" id="PF01757">
    <property type="entry name" value="Acyl_transf_3"/>
    <property type="match status" value="1"/>
</dbReference>
<dbReference type="PANTHER" id="PTHR23028">
    <property type="entry name" value="ACETYLTRANSFERASE"/>
    <property type="match status" value="1"/>
</dbReference>
<evidence type="ECO:0000256" key="2">
    <source>
        <dbReference type="SAM" id="Phobius"/>
    </source>
</evidence>
<gene>
    <name evidence="4" type="ORF">GA0070611_2086</name>
</gene>
<evidence type="ECO:0000313" key="4">
    <source>
        <dbReference type="EMBL" id="SBT42761.1"/>
    </source>
</evidence>
<organism evidence="4 5">
    <name type="scientific">Micromonospora auratinigra</name>
    <dbReference type="NCBI Taxonomy" id="261654"/>
    <lineage>
        <taxon>Bacteria</taxon>
        <taxon>Bacillati</taxon>
        <taxon>Actinomycetota</taxon>
        <taxon>Actinomycetes</taxon>
        <taxon>Micromonosporales</taxon>
        <taxon>Micromonosporaceae</taxon>
        <taxon>Micromonospora</taxon>
    </lineage>
</organism>
<feature type="transmembrane region" description="Helical" evidence="2">
    <location>
        <begin position="211"/>
        <end position="235"/>
    </location>
</feature>
<dbReference type="PANTHER" id="PTHR23028:SF53">
    <property type="entry name" value="ACYL_TRANSF_3 DOMAIN-CONTAINING PROTEIN"/>
    <property type="match status" value="1"/>
</dbReference>
<feature type="transmembrane region" description="Helical" evidence="2">
    <location>
        <begin position="20"/>
        <end position="37"/>
    </location>
</feature>
<feature type="compositionally biased region" description="Low complexity" evidence="1">
    <location>
        <begin position="396"/>
        <end position="407"/>
    </location>
</feature>
<dbReference type="InterPro" id="IPR050879">
    <property type="entry name" value="Acyltransferase_3"/>
</dbReference>
<feature type="transmembrane region" description="Helical" evidence="2">
    <location>
        <begin position="173"/>
        <end position="191"/>
    </location>
</feature>
<protein>
    <submittedName>
        <fullName evidence="4">Peptidoglycan/LPS O-acetylase OafA/YrhL, contains acyltransferase and SGNH-hydrolase domains</fullName>
    </submittedName>
</protein>
<proteinExistence type="predicted"/>
<dbReference type="GO" id="GO:0009103">
    <property type="term" value="P:lipopolysaccharide biosynthetic process"/>
    <property type="evidence" value="ECO:0007669"/>
    <property type="project" value="TreeGrafter"/>
</dbReference>
<keyword evidence="2" id="KW-0812">Transmembrane</keyword>
<keyword evidence="4" id="KW-0808">Transferase</keyword>
<keyword evidence="4" id="KW-0378">Hydrolase</keyword>
<dbReference type="GO" id="GO:0016020">
    <property type="term" value="C:membrane"/>
    <property type="evidence" value="ECO:0007669"/>
    <property type="project" value="TreeGrafter"/>
</dbReference>
<evidence type="ECO:0000256" key="1">
    <source>
        <dbReference type="SAM" id="MobiDB-lite"/>
    </source>
</evidence>
<dbReference type="AlphaFoldDB" id="A0A1A8ZFW4"/>
<feature type="transmembrane region" description="Helical" evidence="2">
    <location>
        <begin position="146"/>
        <end position="166"/>
    </location>
</feature>
<feature type="transmembrane region" description="Helical" evidence="2">
    <location>
        <begin position="247"/>
        <end position="266"/>
    </location>
</feature>
<accession>A0A1A8ZFW4</accession>
<name>A0A1A8ZFW4_9ACTN</name>